<dbReference type="CDD" id="cd06259">
    <property type="entry name" value="YdcF-like"/>
    <property type="match status" value="1"/>
</dbReference>
<reference evidence="2 3" key="1">
    <citation type="submission" date="2017-10" db="EMBL/GenBank/DDBJ databases">
        <title>Sequencing the genomes of 1000 actinobacteria strains.</title>
        <authorList>
            <person name="Klenk H.-P."/>
        </authorList>
    </citation>
    <scope>NUCLEOTIDE SEQUENCE [LARGE SCALE GENOMIC DNA]</scope>
    <source>
        <strain evidence="2 3">DSM 21798</strain>
    </source>
</reference>
<organism evidence="2 3">
    <name type="scientific">Paramicrobacterium agarici</name>
    <dbReference type="NCBI Taxonomy" id="630514"/>
    <lineage>
        <taxon>Bacteria</taxon>
        <taxon>Bacillati</taxon>
        <taxon>Actinomycetota</taxon>
        <taxon>Actinomycetes</taxon>
        <taxon>Micrococcales</taxon>
        <taxon>Microbacteriaceae</taxon>
        <taxon>Paramicrobacterium</taxon>
    </lineage>
</organism>
<dbReference type="Proteomes" id="UP000221369">
    <property type="component" value="Unassembled WGS sequence"/>
</dbReference>
<proteinExistence type="predicted"/>
<dbReference type="PANTHER" id="PTHR30336">
    <property type="entry name" value="INNER MEMBRANE PROTEIN, PROBABLE PERMEASE"/>
    <property type="match status" value="1"/>
</dbReference>
<dbReference type="EMBL" id="PDJE01000001">
    <property type="protein sequence ID" value="PFG29717.1"/>
    <property type="molecule type" value="Genomic_DNA"/>
</dbReference>
<sequence>MRVLRVLGIALPLAAAGSILACAELLHWRASTRQLGDADVRGATEAVVVLGYKNRGSRANIINRSRVRAGIRSIDPHASRSVLVLCGGPVASSTPEAEIMARYAQQRGYSGPMRLDGESRSTWQNIENAIPLVEDADRIKVVSDSMHAEFGRAFLAEQRPDLAARLVRGEDYRLGENLLIKPIAVVIALRNRRRLGAPRPV</sequence>
<keyword evidence="3" id="KW-1185">Reference proteome</keyword>
<dbReference type="PANTHER" id="PTHR30336:SF20">
    <property type="entry name" value="DUF218 DOMAIN-CONTAINING PROTEIN"/>
    <property type="match status" value="1"/>
</dbReference>
<dbReference type="Gene3D" id="3.40.50.620">
    <property type="entry name" value="HUPs"/>
    <property type="match status" value="1"/>
</dbReference>
<accession>A0A2A9DSF2</accession>
<dbReference type="InterPro" id="IPR003848">
    <property type="entry name" value="DUF218"/>
</dbReference>
<dbReference type="InterPro" id="IPR014729">
    <property type="entry name" value="Rossmann-like_a/b/a_fold"/>
</dbReference>
<name>A0A2A9DSF2_9MICO</name>
<dbReference type="RefSeq" id="WP_098406261.1">
    <property type="nucleotide sequence ID" value="NZ_PDJE01000001.1"/>
</dbReference>
<evidence type="ECO:0000313" key="2">
    <source>
        <dbReference type="EMBL" id="PFG29717.1"/>
    </source>
</evidence>
<dbReference type="GO" id="GO:0005886">
    <property type="term" value="C:plasma membrane"/>
    <property type="evidence" value="ECO:0007669"/>
    <property type="project" value="TreeGrafter"/>
</dbReference>
<dbReference type="PROSITE" id="PS51257">
    <property type="entry name" value="PROKAR_LIPOPROTEIN"/>
    <property type="match status" value="1"/>
</dbReference>
<protein>
    <submittedName>
        <fullName evidence="2">DUF218 domain-containing protein</fullName>
    </submittedName>
</protein>
<evidence type="ECO:0000259" key="1">
    <source>
        <dbReference type="Pfam" id="PF02698"/>
    </source>
</evidence>
<comment type="caution">
    <text evidence="2">The sequence shown here is derived from an EMBL/GenBank/DDBJ whole genome shotgun (WGS) entry which is preliminary data.</text>
</comment>
<evidence type="ECO:0000313" key="3">
    <source>
        <dbReference type="Proteomes" id="UP000221369"/>
    </source>
</evidence>
<dbReference type="AlphaFoldDB" id="A0A2A9DSF2"/>
<dbReference type="Pfam" id="PF02698">
    <property type="entry name" value="DUF218"/>
    <property type="match status" value="1"/>
</dbReference>
<dbReference type="InterPro" id="IPR051599">
    <property type="entry name" value="Cell_Envelope_Assoc"/>
</dbReference>
<feature type="domain" description="DUF218" evidence="1">
    <location>
        <begin position="45"/>
        <end position="150"/>
    </location>
</feature>
<gene>
    <name evidence="2" type="ORF">ATJ78_0632</name>
</gene>